<comment type="function">
    <text evidence="2">Catalyzes the hydrolysis of 1,4-dihydroxy-2-naphthoyl-CoA (DHNA-CoA) to 1,4-dihydroxy-2-naphthoate (DHNA), a reaction involved in phylloquinone (vitamin K1) biosynthesis.</text>
</comment>
<dbReference type="InterPro" id="IPR029069">
    <property type="entry name" value="HotDog_dom_sf"/>
</dbReference>
<reference evidence="3 4" key="1">
    <citation type="journal article" date="2015" name="Genome Announc.">
        <title>Draft Genome Sequence of Filamentous Marine Cyanobacterium Lyngbya confervoides Strain BDU141951.</title>
        <authorList>
            <person name="Chandrababunaidu M.M."/>
            <person name="Sen D."/>
            <person name="Tripathy S."/>
        </authorList>
    </citation>
    <scope>NUCLEOTIDE SEQUENCE [LARGE SCALE GENOMIC DNA]</scope>
    <source>
        <strain evidence="3 4">BDU141951</strain>
    </source>
</reference>
<dbReference type="Gene3D" id="3.10.129.10">
    <property type="entry name" value="Hotdog Thioesterase"/>
    <property type="match status" value="1"/>
</dbReference>
<comment type="similarity">
    <text evidence="2">Belongs to the 4-hydroxybenzoyl-CoA thioesterase family. DHNA-CoA hydrolase subfamily.</text>
</comment>
<dbReference type="InterPro" id="IPR022829">
    <property type="entry name" value="DHNA_CoA_hydrolase"/>
</dbReference>
<name>A0ABD4SZ73_9CYAN</name>
<keyword evidence="4" id="KW-1185">Reference proteome</keyword>
<dbReference type="PANTHER" id="PTHR31793:SF37">
    <property type="entry name" value="ACYL-COA THIOESTER HYDROLASE YBGC"/>
    <property type="match status" value="1"/>
</dbReference>
<accession>A0ABD4SZ73</accession>
<dbReference type="SUPFAM" id="SSF54637">
    <property type="entry name" value="Thioesterase/thiol ester dehydrase-isomerase"/>
    <property type="match status" value="1"/>
</dbReference>
<dbReference type="Proteomes" id="UP000031561">
    <property type="component" value="Unassembled WGS sequence"/>
</dbReference>
<dbReference type="GO" id="GO:0061522">
    <property type="term" value="F:1,4-dihydroxy-2-naphthoyl-CoA thioesterase activity"/>
    <property type="evidence" value="ECO:0007669"/>
    <property type="project" value="UniProtKB-EC"/>
</dbReference>
<organism evidence="3 4">
    <name type="scientific">Lyngbya confervoides BDU141951</name>
    <dbReference type="NCBI Taxonomy" id="1574623"/>
    <lineage>
        <taxon>Bacteria</taxon>
        <taxon>Bacillati</taxon>
        <taxon>Cyanobacteriota</taxon>
        <taxon>Cyanophyceae</taxon>
        <taxon>Oscillatoriophycideae</taxon>
        <taxon>Oscillatoriales</taxon>
        <taxon>Microcoleaceae</taxon>
        <taxon>Lyngbya</taxon>
    </lineage>
</organism>
<comment type="catalytic activity">
    <reaction evidence="2">
        <text>1,4-dihydroxy-2-naphthoyl-CoA + H2O = 1,4-dihydroxy-2-naphthoate + CoA + H(+)</text>
        <dbReference type="Rhea" id="RHEA:26309"/>
        <dbReference type="ChEBI" id="CHEBI:11173"/>
        <dbReference type="ChEBI" id="CHEBI:15377"/>
        <dbReference type="ChEBI" id="CHEBI:15378"/>
        <dbReference type="ChEBI" id="CHEBI:57287"/>
        <dbReference type="ChEBI" id="CHEBI:58897"/>
        <dbReference type="EC" id="3.1.2.28"/>
    </reaction>
</comment>
<dbReference type="EMBL" id="JTHE03000007">
    <property type="protein sequence ID" value="MCM1981446.1"/>
    <property type="molecule type" value="Genomic_DNA"/>
</dbReference>
<evidence type="ECO:0000313" key="3">
    <source>
        <dbReference type="EMBL" id="MCM1981446.1"/>
    </source>
</evidence>
<dbReference type="InterPro" id="IPR050563">
    <property type="entry name" value="4-hydroxybenzoyl-CoA_TE"/>
</dbReference>
<dbReference type="CDD" id="cd00586">
    <property type="entry name" value="4HBT"/>
    <property type="match status" value="1"/>
</dbReference>
<comment type="pathway">
    <text evidence="2">Quinol/quinone metabolism; 1,4-dihydroxy-2-naphthoate biosynthesis; 1,4-dihydroxy-2-naphthoate from chorismate: step 7/7.</text>
</comment>
<comment type="caution">
    <text evidence="3">The sequence shown here is derived from an EMBL/GenBank/DDBJ whole genome shotgun (WGS) entry which is preliminary data.</text>
</comment>
<dbReference type="AlphaFoldDB" id="A0ABD4SZ73"/>
<dbReference type="EC" id="3.1.2.28" evidence="2"/>
<proteinExistence type="inferred from homology"/>
<dbReference type="GO" id="GO:0042372">
    <property type="term" value="P:phylloquinone biosynthetic process"/>
    <property type="evidence" value="ECO:0007669"/>
    <property type="project" value="UniProtKB-UniRule"/>
</dbReference>
<evidence type="ECO:0000256" key="1">
    <source>
        <dbReference type="ARBA" id="ARBA00022801"/>
    </source>
</evidence>
<dbReference type="PANTHER" id="PTHR31793">
    <property type="entry name" value="4-HYDROXYBENZOYL-COA THIOESTERASE FAMILY MEMBER"/>
    <property type="match status" value="1"/>
</dbReference>
<keyword evidence="1 2" id="KW-0378">Hydrolase</keyword>
<gene>
    <name evidence="3" type="ORF">QQ91_0001185</name>
</gene>
<comment type="pathway">
    <text evidence="2">Cofactor biosynthesis; phylloquinone biosynthesis.</text>
</comment>
<protein>
    <recommendedName>
        <fullName evidence="2">1,4-dihydroxy-2-naphthoyl-CoA hydrolase</fullName>
        <shortName evidence="2">DHNA-CoA hydrolase</shortName>
        <ecNumber evidence="2">3.1.2.28</ecNumber>
    </recommendedName>
    <alternativeName>
        <fullName evidence="2">DHNA-CoA thioesterase</fullName>
    </alternativeName>
</protein>
<sequence>MAFTYHHRVRFRETDAAGVAYFAEVLSVCHAAYEESLLQCGINLRDFFEQAPTAIPITHTCVDYLQPAFCGDLQRVYLVPHQLSEAMFEIRYEIFSEQPDPKLVSRALTRHVCIDRQQRRRSPIPAEMLQWLRSWSAPSSESD</sequence>
<evidence type="ECO:0000256" key="2">
    <source>
        <dbReference type="HAMAP-Rule" id="MF_02101"/>
    </source>
</evidence>
<dbReference type="Pfam" id="PF13279">
    <property type="entry name" value="4HBT_2"/>
    <property type="match status" value="1"/>
</dbReference>
<evidence type="ECO:0000313" key="4">
    <source>
        <dbReference type="Proteomes" id="UP000031561"/>
    </source>
</evidence>
<feature type="active site" evidence="2">
    <location>
        <position position="15"/>
    </location>
</feature>
<dbReference type="HAMAP" id="MF_02101">
    <property type="entry name" value="DHNA_CoA_hydrolase"/>
    <property type="match status" value="1"/>
</dbReference>
<dbReference type="RefSeq" id="WP_166283790.1">
    <property type="nucleotide sequence ID" value="NZ_JTHE03000007.1"/>
</dbReference>